<proteinExistence type="predicted"/>
<organism evidence="3 4">
    <name type="scientific">Methylophaga muralis</name>
    <dbReference type="NCBI Taxonomy" id="291169"/>
    <lineage>
        <taxon>Bacteria</taxon>
        <taxon>Pseudomonadati</taxon>
        <taxon>Pseudomonadota</taxon>
        <taxon>Gammaproteobacteria</taxon>
        <taxon>Thiotrichales</taxon>
        <taxon>Piscirickettsiaceae</taxon>
        <taxon>Methylophaga</taxon>
    </lineage>
</organism>
<comment type="caution">
    <text evidence="3">The sequence shown here is derived from an EMBL/GenBank/DDBJ whole genome shotgun (WGS) entry which is preliminary data.</text>
</comment>
<evidence type="ECO:0000313" key="3">
    <source>
        <dbReference type="EMBL" id="ODN68215.1"/>
    </source>
</evidence>
<dbReference type="InterPro" id="IPR008023">
    <property type="entry name" value="DUF748"/>
</dbReference>
<feature type="region of interest" description="Disordered" evidence="1">
    <location>
        <begin position="343"/>
        <end position="391"/>
    </location>
</feature>
<dbReference type="RefSeq" id="WP_069294790.1">
    <property type="nucleotide sequence ID" value="NZ_MCRI01000001.1"/>
</dbReference>
<dbReference type="STRING" id="291169.A9E74_00187"/>
<sequence length="391" mass="44166">MIARRYSYTLIILVLLVVALIILRMQLPSLVKDYLNDKMADMGNYQGEIADVDIHLWRGAYSVDQLEITKKDQPSVVFFKAETIDTSVSWTALLRGKIVADVDLINAEIHLVDDKADDKPLEESTWRQTVQEIIPLKIDRFNIDNGEIHFHNFKSDPPVHLVFHQLNGEITNLSNADRSDGLEYADFDLQGLLFDDANANLNGELDPLGDFHNFALNLKITGIELTRLNEVSEAYGNFNFKSGKGDFVMELQAEDAQLNGYAKPILDNVEIFDLEKDLEEGVFNAAWHAIVGAFGRIFRNEPRDRIATQIEIRGDLDDPDVSAWQAFLAILQNAFVNAFESDFGRETDPESSPSQNNKSDESETRSQSEPESDADTDSVDCSLRPMWEQCD</sequence>
<accession>A0A1E3GW87</accession>
<protein>
    <submittedName>
        <fullName evidence="3">AsmA family protein</fullName>
    </submittedName>
</protein>
<dbReference type="PANTHER" id="PTHR30441">
    <property type="entry name" value="DUF748 DOMAIN-CONTAINING PROTEIN"/>
    <property type="match status" value="1"/>
</dbReference>
<dbReference type="AlphaFoldDB" id="A0A1E3GW87"/>
<keyword evidence="4" id="KW-1185">Reference proteome</keyword>
<dbReference type="GO" id="GO:0005886">
    <property type="term" value="C:plasma membrane"/>
    <property type="evidence" value="ECO:0007669"/>
    <property type="project" value="TreeGrafter"/>
</dbReference>
<name>A0A1E3GW87_9GAMM</name>
<dbReference type="GO" id="GO:0090313">
    <property type="term" value="P:regulation of protein targeting to membrane"/>
    <property type="evidence" value="ECO:0007669"/>
    <property type="project" value="TreeGrafter"/>
</dbReference>
<feature type="compositionally biased region" description="Basic and acidic residues" evidence="1">
    <location>
        <begin position="358"/>
        <end position="368"/>
    </location>
</feature>
<dbReference type="InterPro" id="IPR052894">
    <property type="entry name" value="AsmA-related"/>
</dbReference>
<feature type="transmembrane region" description="Helical" evidence="2">
    <location>
        <begin position="6"/>
        <end position="23"/>
    </location>
</feature>
<keyword evidence="2" id="KW-1133">Transmembrane helix</keyword>
<evidence type="ECO:0000256" key="2">
    <source>
        <dbReference type="SAM" id="Phobius"/>
    </source>
</evidence>
<dbReference type="Pfam" id="PF05359">
    <property type="entry name" value="DUF748"/>
    <property type="match status" value="2"/>
</dbReference>
<dbReference type="PATRIC" id="fig|291169.3.peg.190"/>
<dbReference type="EMBL" id="MCRI01000001">
    <property type="protein sequence ID" value="ODN68215.1"/>
    <property type="molecule type" value="Genomic_DNA"/>
</dbReference>
<reference evidence="3 4" key="1">
    <citation type="submission" date="2016-07" db="EMBL/GenBank/DDBJ databases">
        <title>Draft Genome Sequence of Methylophaga muralis Bur 1.</title>
        <authorList>
            <person name="Vasilenko O.V."/>
            <person name="Doronina N.V."/>
            <person name="Shmareva M.N."/>
            <person name="Tarlachkov S.V."/>
            <person name="Mustakhimov I."/>
            <person name="Trotsenko Y.A."/>
        </authorList>
    </citation>
    <scope>NUCLEOTIDE SEQUENCE [LARGE SCALE GENOMIC DNA]</scope>
    <source>
        <strain evidence="3 4">Bur 1</strain>
    </source>
</reference>
<evidence type="ECO:0000256" key="1">
    <source>
        <dbReference type="SAM" id="MobiDB-lite"/>
    </source>
</evidence>
<dbReference type="PANTHER" id="PTHR30441:SF4">
    <property type="entry name" value="PROTEIN ASMA"/>
    <property type="match status" value="1"/>
</dbReference>
<keyword evidence="2" id="KW-0812">Transmembrane</keyword>
<gene>
    <name evidence="3" type="ORF">A9E74_00187</name>
</gene>
<evidence type="ECO:0000313" key="4">
    <source>
        <dbReference type="Proteomes" id="UP000094379"/>
    </source>
</evidence>
<keyword evidence="2" id="KW-0472">Membrane</keyword>
<dbReference type="Proteomes" id="UP000094379">
    <property type="component" value="Unassembled WGS sequence"/>
</dbReference>